<organism evidence="2 3">
    <name type="scientific">Glaciihabitans tibetensis</name>
    <dbReference type="NCBI Taxonomy" id="1266600"/>
    <lineage>
        <taxon>Bacteria</taxon>
        <taxon>Bacillati</taxon>
        <taxon>Actinomycetota</taxon>
        <taxon>Actinomycetes</taxon>
        <taxon>Micrococcales</taxon>
        <taxon>Microbacteriaceae</taxon>
        <taxon>Glaciihabitans</taxon>
    </lineage>
</organism>
<accession>A0A2T0VE71</accession>
<name>A0A2T0VE71_9MICO</name>
<evidence type="ECO:0000313" key="2">
    <source>
        <dbReference type="EMBL" id="PRY68440.1"/>
    </source>
</evidence>
<protein>
    <submittedName>
        <fullName evidence="2">Uncharacterized protein</fullName>
    </submittedName>
</protein>
<proteinExistence type="predicted"/>
<dbReference type="RefSeq" id="WP_181243349.1">
    <property type="nucleotide sequence ID" value="NZ_PVTL01000004.1"/>
</dbReference>
<dbReference type="Proteomes" id="UP000237983">
    <property type="component" value="Unassembled WGS sequence"/>
</dbReference>
<gene>
    <name evidence="2" type="ORF">B0I08_104142</name>
</gene>
<evidence type="ECO:0000313" key="3">
    <source>
        <dbReference type="Proteomes" id="UP000237983"/>
    </source>
</evidence>
<keyword evidence="1" id="KW-0472">Membrane</keyword>
<feature type="transmembrane region" description="Helical" evidence="1">
    <location>
        <begin position="69"/>
        <end position="91"/>
    </location>
</feature>
<keyword evidence="1" id="KW-1133">Transmembrane helix</keyword>
<feature type="transmembrane region" description="Helical" evidence="1">
    <location>
        <begin position="41"/>
        <end position="62"/>
    </location>
</feature>
<sequence length="145" mass="15208">MIAVSFAAVAAASWLDALIIPFGTVMVSDVSVQLLRASYWVPAIIVGLAIVWCGVGTIGRALASAASLLLLWLTPALVTAITSAAGTRVLAPYPAEMAEYAVQVFFSALAQPGWSARLVLVAVIVAVVGMGVTWMMRKRATHRVP</sequence>
<comment type="caution">
    <text evidence="2">The sequence shown here is derived from an EMBL/GenBank/DDBJ whole genome shotgun (WGS) entry which is preliminary data.</text>
</comment>
<keyword evidence="3" id="KW-1185">Reference proteome</keyword>
<evidence type="ECO:0000256" key="1">
    <source>
        <dbReference type="SAM" id="Phobius"/>
    </source>
</evidence>
<reference evidence="2 3" key="1">
    <citation type="submission" date="2018-03" db="EMBL/GenBank/DDBJ databases">
        <title>Genomic Encyclopedia of Type Strains, Phase III (KMG-III): the genomes of soil and plant-associated and newly described type strains.</title>
        <authorList>
            <person name="Whitman W."/>
        </authorList>
    </citation>
    <scope>NUCLEOTIDE SEQUENCE [LARGE SCALE GENOMIC DNA]</scope>
    <source>
        <strain evidence="2 3">CGMCC 1.12484</strain>
    </source>
</reference>
<keyword evidence="1" id="KW-0812">Transmembrane</keyword>
<dbReference type="EMBL" id="PVTL01000004">
    <property type="protein sequence ID" value="PRY68440.1"/>
    <property type="molecule type" value="Genomic_DNA"/>
</dbReference>
<dbReference type="AlphaFoldDB" id="A0A2T0VE71"/>
<feature type="transmembrane region" description="Helical" evidence="1">
    <location>
        <begin position="114"/>
        <end position="136"/>
    </location>
</feature>